<accession>A0A4S8N2D0</accession>
<evidence type="ECO:0000259" key="12">
    <source>
        <dbReference type="PROSITE" id="PS50112"/>
    </source>
</evidence>
<comment type="catalytic activity">
    <reaction evidence="1">
        <text>ATP + protein L-histidine = ADP + protein N-phospho-L-histidine.</text>
        <dbReference type="EC" id="2.7.13.3"/>
    </reaction>
</comment>
<dbReference type="InterPro" id="IPR003594">
    <property type="entry name" value="HATPase_dom"/>
</dbReference>
<evidence type="ECO:0000313" key="14">
    <source>
        <dbReference type="EMBL" id="THV09925.1"/>
    </source>
</evidence>
<feature type="domain" description="Response regulatory" evidence="11">
    <location>
        <begin position="47"/>
        <end position="163"/>
    </location>
</feature>
<dbReference type="InterPro" id="IPR058245">
    <property type="entry name" value="NreC/VraR/RcsB-like_REC"/>
</dbReference>
<proteinExistence type="predicted"/>
<feature type="domain" description="PAS" evidence="12">
    <location>
        <begin position="323"/>
        <end position="396"/>
    </location>
</feature>
<dbReference type="SMART" id="SM00388">
    <property type="entry name" value="HisKA"/>
    <property type="match status" value="1"/>
</dbReference>
<evidence type="ECO:0000256" key="4">
    <source>
        <dbReference type="ARBA" id="ARBA00022553"/>
    </source>
</evidence>
<keyword evidence="15" id="KW-1185">Reference proteome</keyword>
<dbReference type="Pfam" id="PF08448">
    <property type="entry name" value="PAS_4"/>
    <property type="match status" value="1"/>
</dbReference>
<name>A0A4S8N2D0_9ACTN</name>
<feature type="domain" description="PAC" evidence="13">
    <location>
        <begin position="270"/>
        <end position="326"/>
    </location>
</feature>
<evidence type="ECO:0000256" key="8">
    <source>
        <dbReference type="PROSITE-ProRule" id="PRU00169"/>
    </source>
</evidence>
<dbReference type="Pfam" id="PF00072">
    <property type="entry name" value="Response_reg"/>
    <property type="match status" value="1"/>
</dbReference>
<dbReference type="PANTHER" id="PTHR43047">
    <property type="entry name" value="TWO-COMPONENT HISTIDINE PROTEIN KINASE"/>
    <property type="match status" value="1"/>
</dbReference>
<dbReference type="Pfam" id="PF00512">
    <property type="entry name" value="HisKA"/>
    <property type="match status" value="1"/>
</dbReference>
<evidence type="ECO:0000313" key="15">
    <source>
        <dbReference type="Proteomes" id="UP000307087"/>
    </source>
</evidence>
<dbReference type="SMART" id="SM00086">
    <property type="entry name" value="PAC"/>
    <property type="match status" value="2"/>
</dbReference>
<dbReference type="NCBIfam" id="TIGR00229">
    <property type="entry name" value="sensory_box"/>
    <property type="match status" value="2"/>
</dbReference>
<dbReference type="InterPro" id="IPR036097">
    <property type="entry name" value="HisK_dim/P_sf"/>
</dbReference>
<sequence length="678" mass="73644">MSVPSVSRLWSATHCADRRRQDEPAPTGYGRVGRPRWGGAHVVELPTVVVVDDSAELRSIVATRLRASGLFDVVAEGADGGQALLLADQHQPSLMLLDTSMPVLDGLECLPLVLAVSPETKVVIFTGFEGRDLAERARLLGAVDLIEKSVPLEAVVERLWAHVGHGAAPSGRTPQQRGGLRVAGGDDRETAREQAALDEHLERYRELFDQGAIGMATMTLNGTIVRANRALADMVQRSGAEPFDLVGLDYGVLTRHHGDDLDDALTRVAEDDDVVSFEHPIGSDGEIRTVRVTLTPIRDSKGAALYVFAQIQDVSAEIELRRSEEIFRQLVTAVKDYAIFMLDVDGIVASWNAGAQHIKGYTASEIVGQHFRVFYPAAEQEARHPEHNLEAALRDGVHAEEGWRIRRDGSMFWARVVITAVHDDAGQHRGFAKITRDQTEQRAHEEERRRAMEQQAHLLAVTAHELRTPAAVIDGAVGLLRGGARHDPAEEAAVLDAMSSTVLRLQRLATDLRTAFDVQAQALALAPEPVSLRSLLSAAADRAHAAHTEARIQVRIEGDAELVADAGRVGQALDNLLDNAARHGRPPIVLSGHRTSEGVRIVVSDSGHGVEPRLASRLFERFAHAGATAGTGLGLYLVREIARLHGGEASYVPADEDQKSAFVLELPSSPQIPRFQAY</sequence>
<keyword evidence="6" id="KW-0418">Kinase</keyword>
<evidence type="ECO:0000259" key="10">
    <source>
        <dbReference type="PROSITE" id="PS50109"/>
    </source>
</evidence>
<evidence type="ECO:0000259" key="11">
    <source>
        <dbReference type="PROSITE" id="PS50110"/>
    </source>
</evidence>
<dbReference type="EC" id="2.7.13.3" evidence="3"/>
<dbReference type="InterPro" id="IPR036890">
    <property type="entry name" value="HATPase_C_sf"/>
</dbReference>
<dbReference type="GO" id="GO:0005886">
    <property type="term" value="C:plasma membrane"/>
    <property type="evidence" value="ECO:0007669"/>
    <property type="project" value="UniProtKB-SubCell"/>
</dbReference>
<dbReference type="Pfam" id="PF13426">
    <property type="entry name" value="PAS_9"/>
    <property type="match status" value="1"/>
</dbReference>
<dbReference type="GO" id="GO:0009927">
    <property type="term" value="F:histidine phosphotransfer kinase activity"/>
    <property type="evidence" value="ECO:0007669"/>
    <property type="project" value="TreeGrafter"/>
</dbReference>
<comment type="subcellular location">
    <subcellularLocation>
        <location evidence="2">Cell membrane</location>
    </subcellularLocation>
</comment>
<dbReference type="GO" id="GO:0000155">
    <property type="term" value="F:phosphorelay sensor kinase activity"/>
    <property type="evidence" value="ECO:0007669"/>
    <property type="project" value="InterPro"/>
</dbReference>
<dbReference type="PROSITE" id="PS50112">
    <property type="entry name" value="PAS"/>
    <property type="match status" value="1"/>
</dbReference>
<dbReference type="Proteomes" id="UP000307087">
    <property type="component" value="Unassembled WGS sequence"/>
</dbReference>
<dbReference type="InterPro" id="IPR035965">
    <property type="entry name" value="PAS-like_dom_sf"/>
</dbReference>
<dbReference type="EMBL" id="STGW01000012">
    <property type="protein sequence ID" value="THV09925.1"/>
    <property type="molecule type" value="Genomic_DNA"/>
</dbReference>
<organism evidence="14 15">
    <name type="scientific">Nocardioides caeni</name>
    <dbReference type="NCBI Taxonomy" id="574700"/>
    <lineage>
        <taxon>Bacteria</taxon>
        <taxon>Bacillati</taxon>
        <taxon>Actinomycetota</taxon>
        <taxon>Actinomycetes</taxon>
        <taxon>Propionibacteriales</taxon>
        <taxon>Nocardioidaceae</taxon>
        <taxon>Nocardioides</taxon>
    </lineage>
</organism>
<dbReference type="Gene3D" id="3.40.50.2300">
    <property type="match status" value="1"/>
</dbReference>
<gene>
    <name evidence="14" type="ORF">E9934_15525</name>
</gene>
<dbReference type="SMART" id="SM00387">
    <property type="entry name" value="HATPase_c"/>
    <property type="match status" value="1"/>
</dbReference>
<dbReference type="SUPFAM" id="SSF47384">
    <property type="entry name" value="Homodimeric domain of signal transducing histidine kinase"/>
    <property type="match status" value="1"/>
</dbReference>
<dbReference type="InterPro" id="IPR001610">
    <property type="entry name" value="PAC"/>
</dbReference>
<dbReference type="SUPFAM" id="SSF55785">
    <property type="entry name" value="PYP-like sensor domain (PAS domain)"/>
    <property type="match status" value="2"/>
</dbReference>
<evidence type="ECO:0000256" key="9">
    <source>
        <dbReference type="SAM" id="MobiDB-lite"/>
    </source>
</evidence>
<dbReference type="CDD" id="cd17535">
    <property type="entry name" value="REC_NarL-like"/>
    <property type="match status" value="1"/>
</dbReference>
<dbReference type="CDD" id="cd00075">
    <property type="entry name" value="HATPase"/>
    <property type="match status" value="1"/>
</dbReference>
<dbReference type="SUPFAM" id="SSF52172">
    <property type="entry name" value="CheY-like"/>
    <property type="match status" value="1"/>
</dbReference>
<feature type="domain" description="Histidine kinase" evidence="10">
    <location>
        <begin position="461"/>
        <end position="670"/>
    </location>
</feature>
<dbReference type="SMART" id="SM00448">
    <property type="entry name" value="REC"/>
    <property type="match status" value="1"/>
</dbReference>
<keyword evidence="5" id="KW-0808">Transferase</keyword>
<dbReference type="SUPFAM" id="SSF55874">
    <property type="entry name" value="ATPase domain of HSP90 chaperone/DNA topoisomerase II/histidine kinase"/>
    <property type="match status" value="1"/>
</dbReference>
<evidence type="ECO:0000256" key="1">
    <source>
        <dbReference type="ARBA" id="ARBA00000085"/>
    </source>
</evidence>
<dbReference type="Gene3D" id="1.10.287.130">
    <property type="match status" value="1"/>
</dbReference>
<dbReference type="PROSITE" id="PS50110">
    <property type="entry name" value="RESPONSE_REGULATORY"/>
    <property type="match status" value="1"/>
</dbReference>
<evidence type="ECO:0000256" key="2">
    <source>
        <dbReference type="ARBA" id="ARBA00004236"/>
    </source>
</evidence>
<dbReference type="SMART" id="SM00091">
    <property type="entry name" value="PAS"/>
    <property type="match status" value="2"/>
</dbReference>
<feature type="region of interest" description="Disordered" evidence="9">
    <location>
        <begin position="166"/>
        <end position="191"/>
    </location>
</feature>
<dbReference type="CDD" id="cd00130">
    <property type="entry name" value="PAS"/>
    <property type="match status" value="2"/>
</dbReference>
<evidence type="ECO:0000256" key="6">
    <source>
        <dbReference type="ARBA" id="ARBA00022777"/>
    </source>
</evidence>
<evidence type="ECO:0000256" key="5">
    <source>
        <dbReference type="ARBA" id="ARBA00022679"/>
    </source>
</evidence>
<dbReference type="Pfam" id="PF02518">
    <property type="entry name" value="HATPase_c"/>
    <property type="match status" value="1"/>
</dbReference>
<dbReference type="InterPro" id="IPR000700">
    <property type="entry name" value="PAS-assoc_C"/>
</dbReference>
<feature type="modified residue" description="4-aspartylphosphate" evidence="8">
    <location>
        <position position="98"/>
    </location>
</feature>
<evidence type="ECO:0000256" key="3">
    <source>
        <dbReference type="ARBA" id="ARBA00012438"/>
    </source>
</evidence>
<dbReference type="Gene3D" id="3.30.565.10">
    <property type="entry name" value="Histidine kinase-like ATPase, C-terminal domain"/>
    <property type="match status" value="1"/>
</dbReference>
<feature type="domain" description="PAC" evidence="13">
    <location>
        <begin position="398"/>
        <end position="450"/>
    </location>
</feature>
<dbReference type="Gene3D" id="3.30.450.20">
    <property type="entry name" value="PAS domain"/>
    <property type="match status" value="2"/>
</dbReference>
<dbReference type="InterPro" id="IPR013656">
    <property type="entry name" value="PAS_4"/>
</dbReference>
<evidence type="ECO:0000256" key="7">
    <source>
        <dbReference type="ARBA" id="ARBA00023012"/>
    </source>
</evidence>
<dbReference type="PROSITE" id="PS50113">
    <property type="entry name" value="PAC"/>
    <property type="match status" value="2"/>
</dbReference>
<evidence type="ECO:0000259" key="13">
    <source>
        <dbReference type="PROSITE" id="PS50113"/>
    </source>
</evidence>
<dbReference type="InterPro" id="IPR011006">
    <property type="entry name" value="CheY-like_superfamily"/>
</dbReference>
<dbReference type="InterPro" id="IPR003661">
    <property type="entry name" value="HisK_dim/P_dom"/>
</dbReference>
<keyword evidence="4 8" id="KW-0597">Phosphoprotein</keyword>
<dbReference type="CDD" id="cd00082">
    <property type="entry name" value="HisKA"/>
    <property type="match status" value="1"/>
</dbReference>
<dbReference type="InterPro" id="IPR005467">
    <property type="entry name" value="His_kinase_dom"/>
</dbReference>
<protein>
    <recommendedName>
        <fullName evidence="3">histidine kinase</fullName>
        <ecNumber evidence="3">2.7.13.3</ecNumber>
    </recommendedName>
</protein>
<keyword evidence="7" id="KW-0902">Two-component regulatory system</keyword>
<dbReference type="AlphaFoldDB" id="A0A4S8N2D0"/>
<dbReference type="PRINTS" id="PR00344">
    <property type="entry name" value="BCTRLSENSOR"/>
</dbReference>
<comment type="caution">
    <text evidence="14">The sequence shown here is derived from an EMBL/GenBank/DDBJ whole genome shotgun (WGS) entry which is preliminary data.</text>
</comment>
<dbReference type="PROSITE" id="PS50109">
    <property type="entry name" value="HIS_KIN"/>
    <property type="match status" value="1"/>
</dbReference>
<dbReference type="InterPro" id="IPR000014">
    <property type="entry name" value="PAS"/>
</dbReference>
<dbReference type="InterPro" id="IPR004358">
    <property type="entry name" value="Sig_transdc_His_kin-like_C"/>
</dbReference>
<dbReference type="PANTHER" id="PTHR43047:SF72">
    <property type="entry name" value="OSMOSENSING HISTIDINE PROTEIN KINASE SLN1"/>
    <property type="match status" value="1"/>
</dbReference>
<dbReference type="InterPro" id="IPR001789">
    <property type="entry name" value="Sig_transdc_resp-reg_receiver"/>
</dbReference>
<reference evidence="14 15" key="1">
    <citation type="journal article" date="2009" name="Int. J. Syst. Evol. Microbiol.">
        <title>Nocardioides caeni sp. nov., isolated from wastewater.</title>
        <authorList>
            <person name="Yoon J.H."/>
            <person name="Kang S.J."/>
            <person name="Park S."/>
            <person name="Kim W."/>
            <person name="Oh T.K."/>
        </authorList>
    </citation>
    <scope>NUCLEOTIDE SEQUENCE [LARGE SCALE GENOMIC DNA]</scope>
    <source>
        <strain evidence="14 15">DSM 23134</strain>
    </source>
</reference>